<evidence type="ECO:0000313" key="1">
    <source>
        <dbReference type="EMBL" id="SFI99963.1"/>
    </source>
</evidence>
<evidence type="ECO:0000313" key="2">
    <source>
        <dbReference type="Proteomes" id="UP000243887"/>
    </source>
</evidence>
<gene>
    <name evidence="1" type="ORF">SAMN04487893_102254</name>
</gene>
<dbReference type="OrthoDB" id="627374at2"/>
<keyword evidence="2" id="KW-1185">Reference proteome</keyword>
<dbReference type="Proteomes" id="UP000243887">
    <property type="component" value="Unassembled WGS sequence"/>
</dbReference>
<dbReference type="STRING" id="1150112.SAMN04487893_102254"/>
<organism evidence="1 2">
    <name type="scientific">Myroides guanonis</name>
    <dbReference type="NCBI Taxonomy" id="1150112"/>
    <lineage>
        <taxon>Bacteria</taxon>
        <taxon>Pseudomonadati</taxon>
        <taxon>Bacteroidota</taxon>
        <taxon>Flavobacteriia</taxon>
        <taxon>Flavobacteriales</taxon>
        <taxon>Flavobacteriaceae</taxon>
        <taxon>Myroides</taxon>
    </lineage>
</organism>
<proteinExistence type="predicted"/>
<dbReference type="SUPFAM" id="SSF55781">
    <property type="entry name" value="GAF domain-like"/>
    <property type="match status" value="1"/>
</dbReference>
<dbReference type="AlphaFoldDB" id="A0A1I3MSG4"/>
<dbReference type="RefSeq" id="WP_090678010.1">
    <property type="nucleotide sequence ID" value="NZ_FORU01000002.1"/>
</dbReference>
<protein>
    <recommendedName>
        <fullName evidence="3">GAF domain-containing protein</fullName>
    </recommendedName>
</protein>
<name>A0A1I3MSG4_9FLAO</name>
<sequence length="787" mass="91933">MQLNTFENSPFQIQISFWKLIEFIENEIHDNPDGYRGIYLRSLLENVNSKSSLVKGMTTVEEVQKQQNSIEELLEVVFPNALSNNEIKAVSMPFQNLIFNHSKRFKKLLEEAGTEFALEIRDFDQHQYYITSCCIILNYYFKKNFDISRPFFVDIPDAKGFMRHYRVLYNADFAEVHPTENAIMLTDSDIQELEDSYDNLELWQEKFPQESWILSGFGLISLVDVTIESALSNLKSNLLKSEFGFLDVGTSLSRIFSSVYKLPNLKVGFTPLDLDETSQIEFREFLGFKSYSLNEDCSGFVLCKCAYESLFKELKYFSVSDVNVATELVDERLMIENLKRFGIGSCILAPIVVKGKVEGVIEIVSDTPRALHSVNAQKLGSIMPIITDAFERIQSEINNLVEAIIQREYTTIHPSVYWKFLKEARRNYFENISEKDYLIKEIVFEQVYPLYGEMDVKGSSFLRNRAVIQDLNEQLSMLLQLLKQGNWMGQTLIFEKRILKLTSFQRQLQEYFYTGLEQNLQEYIRNEIHPFLEKNKTAFDSKIMEIYFQRIEPQFQTYYYNRKVFDQAVGKLNKQLVDVLDGRQVDAQSIFPHYYERFKSDGIEHTMYIGASIEPNQIFDFIYFQNLRLWQLQVFAEMLLLHSRNTSKETNSLELTALILIYDTALSIRFRMDEKRFDIDGSYHTRYEVIKKRLDKACIKDSEERVVQPNKIAVVFANQADQEEYMKYITYFQNKGLLSSSIDFMEVEDLQGVSGLTGIRVGVNLDFNSNALDYSGLIRDYLKTHYL</sequence>
<reference evidence="2" key="1">
    <citation type="submission" date="2016-10" db="EMBL/GenBank/DDBJ databases">
        <authorList>
            <person name="Varghese N."/>
            <person name="Submissions S."/>
        </authorList>
    </citation>
    <scope>NUCLEOTIDE SEQUENCE [LARGE SCALE GENOMIC DNA]</scope>
    <source>
        <strain evidence="2">DSM 26542</strain>
    </source>
</reference>
<evidence type="ECO:0008006" key="3">
    <source>
        <dbReference type="Google" id="ProtNLM"/>
    </source>
</evidence>
<accession>A0A1I3MSG4</accession>
<dbReference type="EMBL" id="FORU01000002">
    <property type="protein sequence ID" value="SFI99963.1"/>
    <property type="molecule type" value="Genomic_DNA"/>
</dbReference>